<evidence type="ECO:0000256" key="3">
    <source>
        <dbReference type="ARBA" id="ARBA00023125"/>
    </source>
</evidence>
<proteinExistence type="inferred from homology"/>
<dbReference type="PROSITE" id="PS50061">
    <property type="entry name" value="ETS_DOMAIN_3"/>
    <property type="match status" value="1"/>
</dbReference>
<dbReference type="Pfam" id="PF00178">
    <property type="entry name" value="Ets"/>
    <property type="match status" value="1"/>
</dbReference>
<feature type="compositionally biased region" description="Basic residues" evidence="6">
    <location>
        <begin position="225"/>
        <end position="238"/>
    </location>
</feature>
<feature type="region of interest" description="Disordered" evidence="6">
    <location>
        <begin position="108"/>
        <end position="256"/>
    </location>
</feature>
<feature type="compositionally biased region" description="Polar residues" evidence="6">
    <location>
        <begin position="165"/>
        <end position="174"/>
    </location>
</feature>
<dbReference type="Proteomes" id="UP001347796">
    <property type="component" value="Unassembled WGS sequence"/>
</dbReference>
<evidence type="ECO:0000256" key="6">
    <source>
        <dbReference type="SAM" id="MobiDB-lite"/>
    </source>
</evidence>
<dbReference type="InterPro" id="IPR003118">
    <property type="entry name" value="Pointed_dom"/>
</dbReference>
<evidence type="ECO:0000259" key="8">
    <source>
        <dbReference type="PROSITE" id="PS51433"/>
    </source>
</evidence>
<feature type="compositionally biased region" description="Basic and acidic residues" evidence="6">
    <location>
        <begin position="239"/>
        <end position="254"/>
    </location>
</feature>
<comment type="subcellular location">
    <subcellularLocation>
        <location evidence="1 5">Nucleus</location>
    </subcellularLocation>
</comment>
<sequence>MDEQQDAVAREENLETEQNYEETTQKSPVVHLESVECDSTIVDSIHSSIAHSISHTPHVKSEPALSSTQVWSPFHTVTGTPLNSLQDVTPFQMNPGSVYQNQALQYSSESPSSYSGLPSIGSSLSDPMMPQPQDADDLGAYDPTPLMNASPSPHATYSDLHSKGTHQLQQSPSPNHFGEHSKTHSLVQGSPSPSHFSEVSKNLGGHMNIPSYDNTTVSQLIPGPPHHHQQQQQLHHHLPHDQQQEHHQHEEQVKSQKKVIVPTEVSLWTESHVQQWLDWAIRQYGLRDLDSNLFLHTDGAALCQMSRDDFLRKVSPYNAEVLLTHLAYLRQGSSPTRQTPDLPENSPHMGTTTIAYNQNSCGATYCIPKTEPTFTKSPWSSSSPVTAQGYGHSGFPGIKSNYNNTHPQWRTQDPYQLFGPMSSRLSSSGSGQIQLWQFLLELLSDSGNAACITWEGTNGEFKLVDPDEVARRWGKRKSKPNMNYDKLSRALRYYYDKNIMTKVHGKRYAYKFDFNGLAQCLQSNSNDSSTLRYQQDMFGYSSPNFMPTHPPMSTPGSGFFGSSTPYWSTTNSNIFTGIPGHVMPHHPGHLPSHLGSYYA</sequence>
<feature type="compositionally biased region" description="Low complexity" evidence="6">
    <location>
        <begin position="108"/>
        <end position="133"/>
    </location>
</feature>
<dbReference type="Gene3D" id="1.10.10.10">
    <property type="entry name" value="Winged helix-like DNA-binding domain superfamily/Winged helix DNA-binding domain"/>
    <property type="match status" value="1"/>
</dbReference>
<dbReference type="SMART" id="SM00413">
    <property type="entry name" value="ETS"/>
    <property type="match status" value="1"/>
</dbReference>
<gene>
    <name evidence="9" type="ORF">SNE40_007438</name>
</gene>
<dbReference type="PROSITE" id="PS00346">
    <property type="entry name" value="ETS_DOMAIN_2"/>
    <property type="match status" value="1"/>
</dbReference>
<dbReference type="InterPro" id="IPR013761">
    <property type="entry name" value="SAM/pointed_sf"/>
</dbReference>
<evidence type="ECO:0000256" key="5">
    <source>
        <dbReference type="RuleBase" id="RU004019"/>
    </source>
</evidence>
<comment type="similarity">
    <text evidence="2 5">Belongs to the ETS family.</text>
</comment>
<keyword evidence="10" id="KW-1185">Reference proteome</keyword>
<dbReference type="PANTHER" id="PTHR11849:SF304">
    <property type="entry name" value="DNA-BINDING PROTEIN D-ETS-3"/>
    <property type="match status" value="1"/>
</dbReference>
<dbReference type="SUPFAM" id="SSF47769">
    <property type="entry name" value="SAM/Pointed domain"/>
    <property type="match status" value="1"/>
</dbReference>
<dbReference type="AlphaFoldDB" id="A0AAN8PTP0"/>
<evidence type="ECO:0000256" key="4">
    <source>
        <dbReference type="ARBA" id="ARBA00023242"/>
    </source>
</evidence>
<organism evidence="9 10">
    <name type="scientific">Patella caerulea</name>
    <name type="common">Rayed Mediterranean limpet</name>
    <dbReference type="NCBI Taxonomy" id="87958"/>
    <lineage>
        <taxon>Eukaryota</taxon>
        <taxon>Metazoa</taxon>
        <taxon>Spiralia</taxon>
        <taxon>Lophotrochozoa</taxon>
        <taxon>Mollusca</taxon>
        <taxon>Gastropoda</taxon>
        <taxon>Patellogastropoda</taxon>
        <taxon>Patelloidea</taxon>
        <taxon>Patellidae</taxon>
        <taxon>Patella</taxon>
    </lineage>
</organism>
<dbReference type="InterPro" id="IPR046328">
    <property type="entry name" value="ETS_fam"/>
</dbReference>
<dbReference type="InterPro" id="IPR036388">
    <property type="entry name" value="WH-like_DNA-bd_sf"/>
</dbReference>
<evidence type="ECO:0000313" key="9">
    <source>
        <dbReference type="EMBL" id="KAK6185142.1"/>
    </source>
</evidence>
<protein>
    <submittedName>
        <fullName evidence="9">Uncharacterized protein</fullName>
    </submittedName>
</protein>
<dbReference type="GO" id="GO:0005634">
    <property type="term" value="C:nucleus"/>
    <property type="evidence" value="ECO:0007669"/>
    <property type="project" value="UniProtKB-SubCell"/>
</dbReference>
<dbReference type="GO" id="GO:0000981">
    <property type="term" value="F:DNA-binding transcription factor activity, RNA polymerase II-specific"/>
    <property type="evidence" value="ECO:0007669"/>
    <property type="project" value="TreeGrafter"/>
</dbReference>
<keyword evidence="4 5" id="KW-0539">Nucleus</keyword>
<dbReference type="PRINTS" id="PR00454">
    <property type="entry name" value="ETSDOMAIN"/>
</dbReference>
<name>A0AAN8PTP0_PATCE</name>
<evidence type="ECO:0000256" key="2">
    <source>
        <dbReference type="ARBA" id="ARBA00005562"/>
    </source>
</evidence>
<feature type="compositionally biased region" description="Polar residues" evidence="6">
    <location>
        <begin position="184"/>
        <end position="200"/>
    </location>
</feature>
<evidence type="ECO:0000256" key="1">
    <source>
        <dbReference type="ARBA" id="ARBA00004123"/>
    </source>
</evidence>
<feature type="region of interest" description="Disordered" evidence="6">
    <location>
        <begin position="1"/>
        <end position="27"/>
    </location>
</feature>
<feature type="domain" description="ETS" evidence="7">
    <location>
        <begin position="433"/>
        <end position="513"/>
    </location>
</feature>
<dbReference type="EMBL" id="JAZGQO010000006">
    <property type="protein sequence ID" value="KAK6185142.1"/>
    <property type="molecule type" value="Genomic_DNA"/>
</dbReference>
<feature type="domain" description="PNT" evidence="8">
    <location>
        <begin position="247"/>
        <end position="333"/>
    </location>
</feature>
<dbReference type="SMART" id="SM00251">
    <property type="entry name" value="SAM_PNT"/>
    <property type="match status" value="1"/>
</dbReference>
<dbReference type="InterPro" id="IPR036390">
    <property type="entry name" value="WH_DNA-bd_sf"/>
</dbReference>
<dbReference type="PANTHER" id="PTHR11849">
    <property type="entry name" value="ETS"/>
    <property type="match status" value="1"/>
</dbReference>
<evidence type="ECO:0000313" key="10">
    <source>
        <dbReference type="Proteomes" id="UP001347796"/>
    </source>
</evidence>
<dbReference type="PROSITE" id="PS00345">
    <property type="entry name" value="ETS_DOMAIN_1"/>
    <property type="match status" value="1"/>
</dbReference>
<dbReference type="Gene3D" id="1.10.150.50">
    <property type="entry name" value="Transcription Factor, Ets-1"/>
    <property type="match status" value="1"/>
</dbReference>
<dbReference type="GO" id="GO:0043565">
    <property type="term" value="F:sequence-specific DNA binding"/>
    <property type="evidence" value="ECO:0007669"/>
    <property type="project" value="InterPro"/>
</dbReference>
<accession>A0AAN8PTP0</accession>
<comment type="caution">
    <text evidence="9">The sequence shown here is derived from an EMBL/GenBank/DDBJ whole genome shotgun (WGS) entry which is preliminary data.</text>
</comment>
<evidence type="ECO:0000259" key="7">
    <source>
        <dbReference type="PROSITE" id="PS50061"/>
    </source>
</evidence>
<dbReference type="GO" id="GO:0030154">
    <property type="term" value="P:cell differentiation"/>
    <property type="evidence" value="ECO:0007669"/>
    <property type="project" value="TreeGrafter"/>
</dbReference>
<dbReference type="Pfam" id="PF02198">
    <property type="entry name" value="SAM_PNT"/>
    <property type="match status" value="1"/>
</dbReference>
<dbReference type="SUPFAM" id="SSF46785">
    <property type="entry name" value="Winged helix' DNA-binding domain"/>
    <property type="match status" value="1"/>
</dbReference>
<dbReference type="InterPro" id="IPR000418">
    <property type="entry name" value="Ets_dom"/>
</dbReference>
<reference evidence="9 10" key="1">
    <citation type="submission" date="2024-01" db="EMBL/GenBank/DDBJ databases">
        <title>The genome of the rayed Mediterranean limpet Patella caerulea (Linnaeus, 1758).</title>
        <authorList>
            <person name="Anh-Thu Weber A."/>
            <person name="Halstead-Nussloch G."/>
        </authorList>
    </citation>
    <scope>NUCLEOTIDE SEQUENCE [LARGE SCALE GENOMIC DNA]</scope>
    <source>
        <strain evidence="9">AATW-2023a</strain>
        <tissue evidence="9">Whole specimen</tissue>
    </source>
</reference>
<keyword evidence="3 5" id="KW-0238">DNA-binding</keyword>
<dbReference type="PROSITE" id="PS51433">
    <property type="entry name" value="PNT"/>
    <property type="match status" value="1"/>
</dbReference>
<dbReference type="FunFam" id="1.10.10.10:FF:000039">
    <property type="entry name" value="Friend leukemia integration 1 transcription factor"/>
    <property type="match status" value="1"/>
</dbReference>